<evidence type="ECO:0000313" key="5">
    <source>
        <dbReference type="EMBL" id="ETV99978.1"/>
    </source>
</evidence>
<dbReference type="eggNOG" id="KOG3931">
    <property type="taxonomic scope" value="Eukaryota"/>
</dbReference>
<dbReference type="AlphaFoldDB" id="A0A024U161"/>
<dbReference type="GeneID" id="20084479"/>
<dbReference type="RefSeq" id="XP_008871396.1">
    <property type="nucleotide sequence ID" value="XM_008873174.1"/>
</dbReference>
<comment type="subcellular location">
    <subcellularLocation>
        <location evidence="1">Nucleus</location>
    </subcellularLocation>
</comment>
<evidence type="ECO:0000256" key="2">
    <source>
        <dbReference type="ARBA" id="ARBA00023242"/>
    </source>
</evidence>
<dbReference type="InterPro" id="IPR055220">
    <property type="entry name" value="SPRTN_ZBD"/>
</dbReference>
<gene>
    <name evidence="5" type="ORF">H310_07429</name>
</gene>
<accession>A0A024U161</accession>
<dbReference type="Pfam" id="PF10263">
    <property type="entry name" value="SprT-like"/>
    <property type="match status" value="1"/>
</dbReference>
<dbReference type="GO" id="GO:0004222">
    <property type="term" value="F:metalloendopeptidase activity"/>
    <property type="evidence" value="ECO:0007669"/>
    <property type="project" value="InterPro"/>
</dbReference>
<dbReference type="PANTHER" id="PTHR21220:SF0">
    <property type="entry name" value="DNA-DEPENDENT METALLOPROTEASE SPRTN"/>
    <property type="match status" value="1"/>
</dbReference>
<dbReference type="InterPro" id="IPR044245">
    <property type="entry name" value="Spartan"/>
</dbReference>
<dbReference type="GO" id="GO:0005634">
    <property type="term" value="C:nucleus"/>
    <property type="evidence" value="ECO:0007669"/>
    <property type="project" value="UniProtKB-SubCell"/>
</dbReference>
<sequence>MNLLAEEYEYLDPTPDVRSLFQEYDALFFDGLLQGCEIKWSPRMTLCAGLCSFQPATGFCSIRLSQPLLQLRPRSDLVNTLLHEMIHAFLFLHSPMRDHEDHGPQFQYHMHRINNLAQTRITVFHTFHDEVDTYRVHWWKCNGPCQRRPPYFGMVKRAMNRPPGPRDSWWTKHEQECGGTYTKVRDPPLKPRNAHKMERNVAKKVKIGSVERHQPSIAAFFPPHAPQPAQPPVKSMDSMASTDTTAMETPLEPATPLGSAQLCHRSRTAVHPPPTEIQPKDDDVVIIDLTSMSDSD</sequence>
<dbReference type="GO" id="GO:0031593">
    <property type="term" value="F:polyubiquitin modification-dependent protein binding"/>
    <property type="evidence" value="ECO:0007669"/>
    <property type="project" value="TreeGrafter"/>
</dbReference>
<reference evidence="5" key="1">
    <citation type="submission" date="2013-12" db="EMBL/GenBank/DDBJ databases">
        <title>The Genome Sequence of Aphanomyces invadans NJM9701.</title>
        <authorList>
            <consortium name="The Broad Institute Genomics Platform"/>
            <person name="Russ C."/>
            <person name="Tyler B."/>
            <person name="van West P."/>
            <person name="Dieguez-Uribeondo J."/>
            <person name="Young S.K."/>
            <person name="Zeng Q."/>
            <person name="Gargeya S."/>
            <person name="Fitzgerald M."/>
            <person name="Abouelleil A."/>
            <person name="Alvarado L."/>
            <person name="Chapman S.B."/>
            <person name="Gainer-Dewar J."/>
            <person name="Goldberg J."/>
            <person name="Griggs A."/>
            <person name="Gujja S."/>
            <person name="Hansen M."/>
            <person name="Howarth C."/>
            <person name="Imamovic A."/>
            <person name="Ireland A."/>
            <person name="Larimer J."/>
            <person name="McCowan C."/>
            <person name="Murphy C."/>
            <person name="Pearson M."/>
            <person name="Poon T.W."/>
            <person name="Priest M."/>
            <person name="Roberts A."/>
            <person name="Saif S."/>
            <person name="Shea T."/>
            <person name="Sykes S."/>
            <person name="Wortman J."/>
            <person name="Nusbaum C."/>
            <person name="Birren B."/>
        </authorList>
    </citation>
    <scope>NUCLEOTIDE SEQUENCE [LARGE SCALE GENOMIC DNA]</scope>
    <source>
        <strain evidence="5">NJM9701</strain>
    </source>
</reference>
<feature type="domain" description="SprT-like" evidence="4">
    <location>
        <begin position="15"/>
        <end position="184"/>
    </location>
</feature>
<feature type="region of interest" description="Disordered" evidence="3">
    <location>
        <begin position="219"/>
        <end position="241"/>
    </location>
</feature>
<dbReference type="OrthoDB" id="5236983at2759"/>
<dbReference type="GO" id="GO:0003697">
    <property type="term" value="F:single-stranded DNA binding"/>
    <property type="evidence" value="ECO:0007669"/>
    <property type="project" value="InterPro"/>
</dbReference>
<dbReference type="EMBL" id="KI913965">
    <property type="protein sequence ID" value="ETV99978.1"/>
    <property type="molecule type" value="Genomic_DNA"/>
</dbReference>
<dbReference type="SMART" id="SM00731">
    <property type="entry name" value="SprT"/>
    <property type="match status" value="1"/>
</dbReference>
<dbReference type="InterPro" id="IPR006640">
    <property type="entry name" value="SprT-like_domain"/>
</dbReference>
<dbReference type="VEuPathDB" id="FungiDB:H310_07429"/>
<dbReference type="Pfam" id="PF22934">
    <property type="entry name" value="SPRTN_ZBD"/>
    <property type="match status" value="1"/>
</dbReference>
<dbReference type="STRING" id="157072.A0A024U161"/>
<evidence type="ECO:0000259" key="4">
    <source>
        <dbReference type="SMART" id="SM00731"/>
    </source>
</evidence>
<protein>
    <recommendedName>
        <fullName evidence="4">SprT-like domain-containing protein</fullName>
    </recommendedName>
</protein>
<organism evidence="5">
    <name type="scientific">Aphanomyces invadans</name>
    <dbReference type="NCBI Taxonomy" id="157072"/>
    <lineage>
        <taxon>Eukaryota</taxon>
        <taxon>Sar</taxon>
        <taxon>Stramenopiles</taxon>
        <taxon>Oomycota</taxon>
        <taxon>Saprolegniomycetes</taxon>
        <taxon>Saprolegniales</taxon>
        <taxon>Verrucalvaceae</taxon>
        <taxon>Aphanomyces</taxon>
    </lineage>
</organism>
<dbReference type="GO" id="GO:0006974">
    <property type="term" value="P:DNA damage response"/>
    <property type="evidence" value="ECO:0007669"/>
    <property type="project" value="InterPro"/>
</dbReference>
<evidence type="ECO:0000256" key="1">
    <source>
        <dbReference type="ARBA" id="ARBA00004123"/>
    </source>
</evidence>
<proteinExistence type="predicted"/>
<name>A0A024U161_9STRA</name>
<dbReference type="PANTHER" id="PTHR21220">
    <property type="entry name" value="DNA-DEPENDENT METALLOPROTEASE SPRTN"/>
    <property type="match status" value="1"/>
</dbReference>
<keyword evidence="2" id="KW-0539">Nucleus</keyword>
<evidence type="ECO:0000256" key="3">
    <source>
        <dbReference type="SAM" id="MobiDB-lite"/>
    </source>
</evidence>